<accession>A0ABS4AT20</accession>
<sequence>MAGGAHVDHHSNRGVALLIAVLALFLALAETGAKSQQTEAISRNIEAANLWAFFQARTIRQTTVRTAVEQAELSLPAMPEAARAAVLRQQETWRGFAARWESEPDTGEGRRELMARARAAEEKRDRSLAAYHQYEIGSAAFQVGIVLASASVITGVGLLAVAGGVLGVIGVGFAALGFFAPTLIHL</sequence>
<dbReference type="Proteomes" id="UP000680815">
    <property type="component" value="Unassembled WGS sequence"/>
</dbReference>
<protein>
    <submittedName>
        <fullName evidence="2">DUF4337 domain-containing protein</fullName>
    </submittedName>
</protein>
<evidence type="ECO:0000256" key="1">
    <source>
        <dbReference type="SAM" id="Phobius"/>
    </source>
</evidence>
<dbReference type="Pfam" id="PF14235">
    <property type="entry name" value="DUF4337"/>
    <property type="match status" value="1"/>
</dbReference>
<comment type="caution">
    <text evidence="2">The sequence shown here is derived from an EMBL/GenBank/DDBJ whole genome shotgun (WGS) entry which is preliminary data.</text>
</comment>
<keyword evidence="1" id="KW-1133">Transmembrane helix</keyword>
<name>A0ABS4AT20_9PROT</name>
<dbReference type="RefSeq" id="WP_209351889.1">
    <property type="nucleotide sequence ID" value="NZ_JAGIYZ010000010.1"/>
</dbReference>
<dbReference type="InterPro" id="IPR025570">
    <property type="entry name" value="DUF4337"/>
</dbReference>
<reference evidence="2 3" key="1">
    <citation type="submission" date="2021-03" db="EMBL/GenBank/DDBJ databases">
        <authorList>
            <person name="So Y."/>
        </authorList>
    </citation>
    <scope>NUCLEOTIDE SEQUENCE [LARGE SCALE GENOMIC DNA]</scope>
    <source>
        <strain evidence="2 3">PWR1</strain>
    </source>
</reference>
<keyword evidence="1" id="KW-0472">Membrane</keyword>
<evidence type="ECO:0000313" key="3">
    <source>
        <dbReference type="Proteomes" id="UP000680815"/>
    </source>
</evidence>
<keyword evidence="3" id="KW-1185">Reference proteome</keyword>
<dbReference type="EMBL" id="JAGIYZ010000010">
    <property type="protein sequence ID" value="MBP0464515.1"/>
    <property type="molecule type" value="Genomic_DNA"/>
</dbReference>
<evidence type="ECO:0000313" key="2">
    <source>
        <dbReference type="EMBL" id="MBP0464515.1"/>
    </source>
</evidence>
<keyword evidence="1" id="KW-0812">Transmembrane</keyword>
<gene>
    <name evidence="2" type="ORF">J5Y09_11415</name>
</gene>
<proteinExistence type="predicted"/>
<organism evidence="2 3">
    <name type="scientific">Roseomonas nitratireducens</name>
    <dbReference type="NCBI Taxonomy" id="2820810"/>
    <lineage>
        <taxon>Bacteria</taxon>
        <taxon>Pseudomonadati</taxon>
        <taxon>Pseudomonadota</taxon>
        <taxon>Alphaproteobacteria</taxon>
        <taxon>Acetobacterales</taxon>
        <taxon>Roseomonadaceae</taxon>
        <taxon>Roseomonas</taxon>
    </lineage>
</organism>
<feature type="transmembrane region" description="Helical" evidence="1">
    <location>
        <begin position="156"/>
        <end position="180"/>
    </location>
</feature>